<proteinExistence type="predicted"/>
<dbReference type="Pfam" id="PF10419">
    <property type="entry name" value="TFIIIC_sub6"/>
    <property type="match status" value="1"/>
</dbReference>
<feature type="domain" description="Transcription factor TFIIIC triple barrel" evidence="2">
    <location>
        <begin position="74"/>
        <end position="161"/>
    </location>
</feature>
<comment type="caution">
    <text evidence="3">The sequence shown here is derived from an EMBL/GenBank/DDBJ whole genome shotgun (WGS) entry which is preliminary data.</text>
</comment>
<dbReference type="GO" id="GO:0000127">
    <property type="term" value="C:transcription factor TFIIIC complex"/>
    <property type="evidence" value="ECO:0007669"/>
    <property type="project" value="TreeGrafter"/>
</dbReference>
<evidence type="ECO:0000259" key="2">
    <source>
        <dbReference type="Pfam" id="PF10419"/>
    </source>
</evidence>
<dbReference type="PANTHER" id="PTHR21860">
    <property type="entry name" value="TRANSCRIPTION INITIATION FACTOR IIIC TFIIIC , POLYPEPTIDE 6-RELATED"/>
    <property type="match status" value="1"/>
</dbReference>
<dbReference type="Proteomes" id="UP001203297">
    <property type="component" value="Unassembled WGS sequence"/>
</dbReference>
<evidence type="ECO:0000313" key="4">
    <source>
        <dbReference type="Proteomes" id="UP001203297"/>
    </source>
</evidence>
<organism evidence="3 4">
    <name type="scientific">Multifurca ochricompacta</name>
    <dbReference type="NCBI Taxonomy" id="376703"/>
    <lineage>
        <taxon>Eukaryota</taxon>
        <taxon>Fungi</taxon>
        <taxon>Dikarya</taxon>
        <taxon>Basidiomycota</taxon>
        <taxon>Agaricomycotina</taxon>
        <taxon>Agaricomycetes</taxon>
        <taxon>Russulales</taxon>
        <taxon>Russulaceae</taxon>
        <taxon>Multifurca</taxon>
    </lineage>
</organism>
<dbReference type="AlphaFoldDB" id="A0AAD4LX74"/>
<feature type="region of interest" description="Disordered" evidence="1">
    <location>
        <begin position="158"/>
        <end position="257"/>
    </location>
</feature>
<dbReference type="InterPro" id="IPR019481">
    <property type="entry name" value="TFIIIC_triple_barrel"/>
</dbReference>
<feature type="compositionally biased region" description="Polar residues" evidence="1">
    <location>
        <begin position="230"/>
        <end position="257"/>
    </location>
</feature>
<keyword evidence="4" id="KW-1185">Reference proteome</keyword>
<dbReference type="PANTHER" id="PTHR21860:SF2">
    <property type="entry name" value="GENERAL TRANSCRIPTION FACTOR 3C POLYPEPTIDE 6"/>
    <property type="match status" value="1"/>
</dbReference>
<sequence>MKRERVEQRPSAQVAWLSGALGGWWFCYYLVGPSLITVVANMNFDKRLASGYCQVDAFDSDDHYECDENGEVIEEISYVTLDLGTVEPTLVPSSSTYRLIGLDTPTPFLQLSGTIFQGTHQSLLGTELLFTEDKDPQDQTRRKIAHLANTSQRIHFKSVEVRPKGAPPEPSARPTSRSKGKGVSGKQKTDAVDDVNVVDLITGNIEPGDVQSQSRKGGKGRRARGSGSQTSHPQSGNTEQTALSGETSSVTESAMDP</sequence>
<reference evidence="3" key="1">
    <citation type="journal article" date="2022" name="New Phytol.">
        <title>Evolutionary transition to the ectomycorrhizal habit in the genomes of a hyperdiverse lineage of mushroom-forming fungi.</title>
        <authorList>
            <person name="Looney B."/>
            <person name="Miyauchi S."/>
            <person name="Morin E."/>
            <person name="Drula E."/>
            <person name="Courty P.E."/>
            <person name="Kohler A."/>
            <person name="Kuo A."/>
            <person name="LaButti K."/>
            <person name="Pangilinan J."/>
            <person name="Lipzen A."/>
            <person name="Riley R."/>
            <person name="Andreopoulos W."/>
            <person name="He G."/>
            <person name="Johnson J."/>
            <person name="Nolan M."/>
            <person name="Tritt A."/>
            <person name="Barry K.W."/>
            <person name="Grigoriev I.V."/>
            <person name="Nagy L.G."/>
            <person name="Hibbett D."/>
            <person name="Henrissat B."/>
            <person name="Matheny P.B."/>
            <person name="Labbe J."/>
            <person name="Martin F.M."/>
        </authorList>
    </citation>
    <scope>NUCLEOTIDE SEQUENCE</scope>
    <source>
        <strain evidence="3">BPL690</strain>
    </source>
</reference>
<dbReference type="EMBL" id="WTXG01000080">
    <property type="protein sequence ID" value="KAI0294097.1"/>
    <property type="molecule type" value="Genomic_DNA"/>
</dbReference>
<accession>A0AAD4LX74</accession>
<dbReference type="GO" id="GO:0006383">
    <property type="term" value="P:transcription by RNA polymerase III"/>
    <property type="evidence" value="ECO:0007669"/>
    <property type="project" value="InterPro"/>
</dbReference>
<evidence type="ECO:0000313" key="3">
    <source>
        <dbReference type="EMBL" id="KAI0294097.1"/>
    </source>
</evidence>
<dbReference type="Gene3D" id="2.60.40.4370">
    <property type="match status" value="1"/>
</dbReference>
<gene>
    <name evidence="3" type="ORF">B0F90DRAFT_1336342</name>
</gene>
<name>A0AAD4LX74_9AGAM</name>
<protein>
    <recommendedName>
        <fullName evidence="2">Transcription factor TFIIIC triple barrel domain-containing protein</fullName>
    </recommendedName>
</protein>
<dbReference type="InterPro" id="IPR042771">
    <property type="entry name" value="GTF3C6-like"/>
</dbReference>
<evidence type="ECO:0000256" key="1">
    <source>
        <dbReference type="SAM" id="MobiDB-lite"/>
    </source>
</evidence>